<dbReference type="InterPro" id="IPR050215">
    <property type="entry name" value="Thiolase-like_sf_Thiolase"/>
</dbReference>
<dbReference type="Proteomes" id="UP000019484">
    <property type="component" value="Unassembled WGS sequence"/>
</dbReference>
<comment type="catalytic activity">
    <reaction evidence="8">
        <text>an acyl-CoA + acetyl-CoA = a 3-oxoacyl-CoA + CoA</text>
        <dbReference type="Rhea" id="RHEA:21564"/>
        <dbReference type="ChEBI" id="CHEBI:57287"/>
        <dbReference type="ChEBI" id="CHEBI:57288"/>
        <dbReference type="ChEBI" id="CHEBI:58342"/>
        <dbReference type="ChEBI" id="CHEBI:90726"/>
        <dbReference type="EC" id="2.3.1.16"/>
    </reaction>
</comment>
<evidence type="ECO:0000256" key="10">
    <source>
        <dbReference type="RuleBase" id="RU003557"/>
    </source>
</evidence>
<sequence>MSHAKGLKQILSKQPSDVVILSSLRTPVTRAVKGGFRDAYDHELLSHVLRATLAANPNLDPAKIDDVAVGVVLAELGGSKAARMAQLHAGFDERTALHTINRACSSGLAAVTSVGNMIAVGQIDVGIGAGMESMTKNYGSKAIPTALWDELRNSPVENARDCIMPMGLTSENVAKRYGVSRADQDAFAAASHQKASKAQKAGLFDSEIVPVKVKQYQPEHPDAPPKEVVVDKDDGIRHDTSAEKMAKLKPAFAQDGTSTAGNSSQISDGSAATLLMRRSTATELGLAKSIIGKWAGTQVAGCRPDEMGVGPAVVIPKLLDYTGLKTEDVNIWEINEAFASQALYCIRKLGLDVEKVNPRGGAIALGHPLGMTGTRQLATLLPQLNEGEVGVVSMCIGTGMGMAGLFVRE</sequence>
<evidence type="ECO:0000256" key="7">
    <source>
        <dbReference type="ARBA" id="ARBA00024073"/>
    </source>
</evidence>
<organism evidence="13 14">
    <name type="scientific">Capronia coronata CBS 617.96</name>
    <dbReference type="NCBI Taxonomy" id="1182541"/>
    <lineage>
        <taxon>Eukaryota</taxon>
        <taxon>Fungi</taxon>
        <taxon>Dikarya</taxon>
        <taxon>Ascomycota</taxon>
        <taxon>Pezizomycotina</taxon>
        <taxon>Eurotiomycetes</taxon>
        <taxon>Chaetothyriomycetidae</taxon>
        <taxon>Chaetothyriales</taxon>
        <taxon>Herpotrichiellaceae</taxon>
        <taxon>Capronia</taxon>
    </lineage>
</organism>
<dbReference type="PANTHER" id="PTHR43853">
    <property type="entry name" value="3-KETOACYL-COA THIOLASE, PEROXISOMAL"/>
    <property type="match status" value="1"/>
</dbReference>
<dbReference type="HOGENOM" id="CLU_031026_1_1_1"/>
<reference evidence="13 14" key="1">
    <citation type="submission" date="2013-03" db="EMBL/GenBank/DDBJ databases">
        <title>The Genome Sequence of Capronia coronata CBS 617.96.</title>
        <authorList>
            <consortium name="The Broad Institute Genomics Platform"/>
            <person name="Cuomo C."/>
            <person name="de Hoog S."/>
            <person name="Gorbushina A."/>
            <person name="Walker B."/>
            <person name="Young S.K."/>
            <person name="Zeng Q."/>
            <person name="Gargeya S."/>
            <person name="Fitzgerald M."/>
            <person name="Haas B."/>
            <person name="Abouelleil A."/>
            <person name="Allen A.W."/>
            <person name="Alvarado L."/>
            <person name="Arachchi H.M."/>
            <person name="Berlin A.M."/>
            <person name="Chapman S.B."/>
            <person name="Gainer-Dewar J."/>
            <person name="Goldberg J."/>
            <person name="Griggs A."/>
            <person name="Gujja S."/>
            <person name="Hansen M."/>
            <person name="Howarth C."/>
            <person name="Imamovic A."/>
            <person name="Ireland A."/>
            <person name="Larimer J."/>
            <person name="McCowan C."/>
            <person name="Murphy C."/>
            <person name="Pearson M."/>
            <person name="Poon T.W."/>
            <person name="Priest M."/>
            <person name="Roberts A."/>
            <person name="Saif S."/>
            <person name="Shea T."/>
            <person name="Sisk P."/>
            <person name="Sykes S."/>
            <person name="Wortman J."/>
            <person name="Nusbaum C."/>
            <person name="Birren B."/>
        </authorList>
    </citation>
    <scope>NUCLEOTIDE SEQUENCE [LARGE SCALE GENOMIC DNA]</scope>
    <source>
        <strain evidence="13 14">CBS 617.96</strain>
    </source>
</reference>
<name>W9YCK4_9EURO</name>
<protein>
    <recommendedName>
        <fullName evidence="7">acetyl-CoA C-acyltransferase</fullName>
        <ecNumber evidence="7">2.3.1.16</ecNumber>
    </recommendedName>
</protein>
<evidence type="ECO:0000256" key="3">
    <source>
        <dbReference type="ARBA" id="ARBA00010982"/>
    </source>
</evidence>
<dbReference type="Pfam" id="PF00108">
    <property type="entry name" value="Thiolase_N"/>
    <property type="match status" value="1"/>
</dbReference>
<evidence type="ECO:0000256" key="4">
    <source>
        <dbReference type="ARBA" id="ARBA00022679"/>
    </source>
</evidence>
<dbReference type="InterPro" id="IPR020613">
    <property type="entry name" value="Thiolase_CS"/>
</dbReference>
<dbReference type="InterPro" id="IPR020616">
    <property type="entry name" value="Thiolase_N"/>
</dbReference>
<dbReference type="eggNOG" id="KOG1389">
    <property type="taxonomic scope" value="Eukaryota"/>
</dbReference>
<dbReference type="InterPro" id="IPR016039">
    <property type="entry name" value="Thiolase-like"/>
</dbReference>
<evidence type="ECO:0000256" key="5">
    <source>
        <dbReference type="ARBA" id="ARBA00022958"/>
    </source>
</evidence>
<dbReference type="CDD" id="cd00751">
    <property type="entry name" value="thiolase"/>
    <property type="match status" value="1"/>
</dbReference>
<dbReference type="STRING" id="1182541.W9YCK4"/>
<dbReference type="OrthoDB" id="5404651at2759"/>
<evidence type="ECO:0000259" key="11">
    <source>
        <dbReference type="Pfam" id="PF00108"/>
    </source>
</evidence>
<evidence type="ECO:0000259" key="12">
    <source>
        <dbReference type="Pfam" id="PF02803"/>
    </source>
</evidence>
<accession>W9YCK4</accession>
<dbReference type="EC" id="2.3.1.16" evidence="7"/>
<dbReference type="EMBL" id="AMWN01000003">
    <property type="protein sequence ID" value="EXJ90258.1"/>
    <property type="molecule type" value="Genomic_DNA"/>
</dbReference>
<dbReference type="GO" id="GO:0005777">
    <property type="term" value="C:peroxisome"/>
    <property type="evidence" value="ECO:0007669"/>
    <property type="project" value="TreeGrafter"/>
</dbReference>
<keyword evidence="5" id="KW-0630">Potassium</keyword>
<feature type="domain" description="Thiolase N-terminal" evidence="11">
    <location>
        <begin position="18"/>
        <end position="279"/>
    </location>
</feature>
<proteinExistence type="inferred from homology"/>
<evidence type="ECO:0000313" key="13">
    <source>
        <dbReference type="EMBL" id="EXJ90258.1"/>
    </source>
</evidence>
<evidence type="ECO:0000256" key="2">
    <source>
        <dbReference type="ARBA" id="ARBA00004872"/>
    </source>
</evidence>
<dbReference type="PROSITE" id="PS00098">
    <property type="entry name" value="THIOLASE_1"/>
    <property type="match status" value="1"/>
</dbReference>
<feature type="domain" description="Thiolase C-terminal" evidence="12">
    <location>
        <begin position="291"/>
        <end position="406"/>
    </location>
</feature>
<dbReference type="FunFam" id="3.40.47.10:FF:000010">
    <property type="entry name" value="Acetyl-CoA acetyltransferase (Thiolase)"/>
    <property type="match status" value="1"/>
</dbReference>
<dbReference type="InterPro" id="IPR020615">
    <property type="entry name" value="Thiolase_acyl_enz_int_AS"/>
</dbReference>
<dbReference type="Gene3D" id="3.40.47.10">
    <property type="match status" value="2"/>
</dbReference>
<comment type="pathway">
    <text evidence="2">Lipid metabolism; fatty acid metabolism.</text>
</comment>
<dbReference type="GO" id="GO:0003988">
    <property type="term" value="F:acetyl-CoA C-acyltransferase activity"/>
    <property type="evidence" value="ECO:0007669"/>
    <property type="project" value="UniProtKB-EC"/>
</dbReference>
<comment type="cofactor">
    <cofactor evidence="1">
        <name>K(+)</name>
        <dbReference type="ChEBI" id="CHEBI:29103"/>
    </cofactor>
</comment>
<comment type="caution">
    <text evidence="13">The sequence shown here is derived from an EMBL/GenBank/DDBJ whole genome shotgun (WGS) entry which is preliminary data.</text>
</comment>
<dbReference type="RefSeq" id="XP_007722452.1">
    <property type="nucleotide sequence ID" value="XM_007724262.1"/>
</dbReference>
<feature type="active site" description="Proton acceptor" evidence="9">
    <location>
        <position position="395"/>
    </location>
</feature>
<dbReference type="AlphaFoldDB" id="W9YCK4"/>
<evidence type="ECO:0000256" key="9">
    <source>
        <dbReference type="PIRSR" id="PIRSR000429-1"/>
    </source>
</evidence>
<dbReference type="Pfam" id="PF02803">
    <property type="entry name" value="Thiolase_C"/>
    <property type="match status" value="1"/>
</dbReference>
<dbReference type="PROSITE" id="PS00099">
    <property type="entry name" value="THIOLASE_3"/>
    <property type="match status" value="1"/>
</dbReference>
<dbReference type="GO" id="GO:0006635">
    <property type="term" value="P:fatty acid beta-oxidation"/>
    <property type="evidence" value="ECO:0007669"/>
    <property type="project" value="TreeGrafter"/>
</dbReference>
<dbReference type="PANTHER" id="PTHR43853:SF5">
    <property type="entry name" value="ACETYL-COA C-ACETYLTRANSFERASE"/>
    <property type="match status" value="1"/>
</dbReference>
<dbReference type="PROSITE" id="PS00737">
    <property type="entry name" value="THIOLASE_2"/>
    <property type="match status" value="1"/>
</dbReference>
<evidence type="ECO:0000256" key="6">
    <source>
        <dbReference type="ARBA" id="ARBA00023315"/>
    </source>
</evidence>
<keyword evidence="14" id="KW-1185">Reference proteome</keyword>
<keyword evidence="6 10" id="KW-0012">Acyltransferase</keyword>
<evidence type="ECO:0000313" key="14">
    <source>
        <dbReference type="Proteomes" id="UP000019484"/>
    </source>
</evidence>
<comment type="similarity">
    <text evidence="3 10">Belongs to the thiolase-like superfamily. Thiolase family.</text>
</comment>
<feature type="active site" description="Acyl-thioester intermediate" evidence="9">
    <location>
        <position position="104"/>
    </location>
</feature>
<dbReference type="SUPFAM" id="SSF53901">
    <property type="entry name" value="Thiolase-like"/>
    <property type="match status" value="2"/>
</dbReference>
<feature type="active site" description="Proton acceptor" evidence="9">
    <location>
        <position position="367"/>
    </location>
</feature>
<evidence type="ECO:0000256" key="8">
    <source>
        <dbReference type="ARBA" id="ARBA00047605"/>
    </source>
</evidence>
<evidence type="ECO:0000256" key="1">
    <source>
        <dbReference type="ARBA" id="ARBA00001958"/>
    </source>
</evidence>
<dbReference type="GeneID" id="19158251"/>
<gene>
    <name evidence="13" type="ORF">A1O1_03357</name>
</gene>
<dbReference type="InterPro" id="IPR020617">
    <property type="entry name" value="Thiolase_C"/>
</dbReference>
<keyword evidence="4 10" id="KW-0808">Transferase</keyword>
<dbReference type="InterPro" id="IPR002155">
    <property type="entry name" value="Thiolase"/>
</dbReference>
<dbReference type="NCBIfam" id="TIGR01930">
    <property type="entry name" value="AcCoA-C-Actrans"/>
    <property type="match status" value="1"/>
</dbReference>
<dbReference type="InterPro" id="IPR020610">
    <property type="entry name" value="Thiolase_AS"/>
</dbReference>
<dbReference type="PIRSF" id="PIRSF000429">
    <property type="entry name" value="Ac-CoA_Ac_transf"/>
    <property type="match status" value="1"/>
</dbReference>
<dbReference type="GO" id="GO:0010124">
    <property type="term" value="P:phenylacetate catabolic process"/>
    <property type="evidence" value="ECO:0007669"/>
    <property type="project" value="TreeGrafter"/>
</dbReference>